<keyword evidence="1" id="KW-0175">Coiled coil</keyword>
<protein>
    <submittedName>
        <fullName evidence="2">Uncharacterized protein</fullName>
    </submittedName>
</protein>
<dbReference type="Proteomes" id="UP000199518">
    <property type="component" value="Unassembled WGS sequence"/>
</dbReference>
<keyword evidence="3" id="KW-1185">Reference proteome</keyword>
<feature type="coiled-coil region" evidence="1">
    <location>
        <begin position="156"/>
        <end position="190"/>
    </location>
</feature>
<name>A0A1I3F7Q0_9PLAN</name>
<dbReference type="AlphaFoldDB" id="A0A1I3F7Q0"/>
<evidence type="ECO:0000313" key="2">
    <source>
        <dbReference type="EMBL" id="SFI07245.1"/>
    </source>
</evidence>
<evidence type="ECO:0000313" key="3">
    <source>
        <dbReference type="Proteomes" id="UP000199518"/>
    </source>
</evidence>
<proteinExistence type="predicted"/>
<reference evidence="3" key="1">
    <citation type="submission" date="2016-10" db="EMBL/GenBank/DDBJ databases">
        <authorList>
            <person name="Varghese N."/>
            <person name="Submissions S."/>
        </authorList>
    </citation>
    <scope>NUCLEOTIDE SEQUENCE [LARGE SCALE GENOMIC DNA]</scope>
    <source>
        <strain evidence="3">DSM 26348</strain>
    </source>
</reference>
<sequence length="270" mass="30442">MLRKAAAGTLAVAAIGGLLLGQDVWSYARTGVCATRDYFRGEVPVEFEIERAKQEVEQLLPEVRKSMHLIAEEQVEVAQLQKSISRKETMLAGQEEAILSLTSDLKSNDTKFAYAGHRYSRHEVEKDLAERFNRFKIAEETVKRERQVLVAKETALVANRETLENMLSQRKNLEAELERLEARLATVAARKQINGLQIDDSQLNRVRALIGTIEKRLDVEDAVLAAEGDLSGLIPLERHQEEQTEADIAAAVETYFNKPSDERVAERIEK</sequence>
<dbReference type="OrthoDB" id="271886at2"/>
<organism evidence="2 3">
    <name type="scientific">Planctomicrobium piriforme</name>
    <dbReference type="NCBI Taxonomy" id="1576369"/>
    <lineage>
        <taxon>Bacteria</taxon>
        <taxon>Pseudomonadati</taxon>
        <taxon>Planctomycetota</taxon>
        <taxon>Planctomycetia</taxon>
        <taxon>Planctomycetales</taxon>
        <taxon>Planctomycetaceae</taxon>
        <taxon>Planctomicrobium</taxon>
    </lineage>
</organism>
<dbReference type="RefSeq" id="WP_092049016.1">
    <property type="nucleotide sequence ID" value="NZ_FOQD01000005.1"/>
</dbReference>
<evidence type="ECO:0000256" key="1">
    <source>
        <dbReference type="SAM" id="Coils"/>
    </source>
</evidence>
<gene>
    <name evidence="2" type="ORF">SAMN05421753_105117</name>
</gene>
<dbReference type="EMBL" id="FOQD01000005">
    <property type="protein sequence ID" value="SFI07245.1"/>
    <property type="molecule type" value="Genomic_DNA"/>
</dbReference>
<accession>A0A1I3F7Q0</accession>